<dbReference type="AlphaFoldDB" id="Q7UXS6"/>
<reference evidence="1 2" key="1">
    <citation type="journal article" date="2003" name="Proc. Natl. Acad. Sci. U.S.A.">
        <title>Complete genome sequence of the marine planctomycete Pirellula sp. strain 1.</title>
        <authorList>
            <person name="Gloeckner F.O."/>
            <person name="Kube M."/>
            <person name="Bauer M."/>
            <person name="Teeling H."/>
            <person name="Lombardot T."/>
            <person name="Ludwig W."/>
            <person name="Gade D."/>
            <person name="Beck A."/>
            <person name="Borzym K."/>
            <person name="Heitmann K."/>
            <person name="Rabus R."/>
            <person name="Schlesner H."/>
            <person name="Amann R."/>
            <person name="Reinhardt R."/>
        </authorList>
    </citation>
    <scope>NUCLEOTIDE SEQUENCE [LARGE SCALE GENOMIC DNA]</scope>
    <source>
        <strain evidence="2">DSM 10527 / NCIMB 13988 / SH1</strain>
    </source>
</reference>
<dbReference type="EnsemblBacteria" id="CAD71927">
    <property type="protein sequence ID" value="CAD71927"/>
    <property type="gene ID" value="RB1146"/>
</dbReference>
<dbReference type="KEGG" id="rba:RB1146"/>
<proteinExistence type="predicted"/>
<sequence>MFLVRYLQRLDLSEPAMMKSQFQNGWLGQFKSRTTPA</sequence>
<dbReference type="EMBL" id="BX294134">
    <property type="protein sequence ID" value="CAD71927.1"/>
    <property type="molecule type" value="Genomic_DNA"/>
</dbReference>
<dbReference type="PATRIC" id="fig|243090.15.peg.523"/>
<dbReference type="HOGENOM" id="CLU_3347867_0_0_0"/>
<name>Q7UXS6_RHOBA</name>
<evidence type="ECO:0000313" key="1">
    <source>
        <dbReference type="EMBL" id="CAD71927.1"/>
    </source>
</evidence>
<accession>Q7UXS6</accession>
<gene>
    <name evidence="1" type="ordered locus">RB1146</name>
</gene>
<dbReference type="InParanoid" id="Q7UXS6"/>
<evidence type="ECO:0000313" key="2">
    <source>
        <dbReference type="Proteomes" id="UP000001025"/>
    </source>
</evidence>
<keyword evidence="2" id="KW-1185">Reference proteome</keyword>
<organism evidence="1 2">
    <name type="scientific">Rhodopirellula baltica (strain DSM 10527 / NCIMB 13988 / SH1)</name>
    <dbReference type="NCBI Taxonomy" id="243090"/>
    <lineage>
        <taxon>Bacteria</taxon>
        <taxon>Pseudomonadati</taxon>
        <taxon>Planctomycetota</taxon>
        <taxon>Planctomycetia</taxon>
        <taxon>Pirellulales</taxon>
        <taxon>Pirellulaceae</taxon>
        <taxon>Rhodopirellula</taxon>
    </lineage>
</organism>
<dbReference type="Proteomes" id="UP000001025">
    <property type="component" value="Chromosome"/>
</dbReference>
<protein>
    <submittedName>
        <fullName evidence="1">Uncharacterized protein</fullName>
    </submittedName>
</protein>